<dbReference type="EMBL" id="AGAZ01000015">
    <property type="protein sequence ID" value="EGZ50941.1"/>
    <property type="molecule type" value="Genomic_DNA"/>
</dbReference>
<keyword evidence="2" id="KW-1185">Reference proteome</keyword>
<dbReference type="PATRIC" id="fig|1030841.3.peg.430"/>
<dbReference type="AlphaFoldDB" id="G4CMX3"/>
<sequence length="46" mass="5207">MLPLLSWARVCFRRPKMSRWNSVILSGVLSLRPSESSEVLVSPTGY</sequence>
<gene>
    <name evidence="1" type="ORF">HMPREF9370_0432</name>
</gene>
<evidence type="ECO:0000313" key="2">
    <source>
        <dbReference type="Proteomes" id="UP000005336"/>
    </source>
</evidence>
<dbReference type="HOGENOM" id="CLU_3186317_0_0_4"/>
<accession>G4CMX3</accession>
<proteinExistence type="predicted"/>
<dbReference type="Proteomes" id="UP000005336">
    <property type="component" value="Unassembled WGS sequence"/>
</dbReference>
<evidence type="ECO:0000313" key="1">
    <source>
        <dbReference type="EMBL" id="EGZ50941.1"/>
    </source>
</evidence>
<organism evidence="1 2">
    <name type="scientific">Neisseria wadsworthii 9715</name>
    <dbReference type="NCBI Taxonomy" id="1030841"/>
    <lineage>
        <taxon>Bacteria</taxon>
        <taxon>Pseudomonadati</taxon>
        <taxon>Pseudomonadota</taxon>
        <taxon>Betaproteobacteria</taxon>
        <taxon>Neisseriales</taxon>
        <taxon>Neisseriaceae</taxon>
        <taxon>Neisseria</taxon>
    </lineage>
</organism>
<protein>
    <submittedName>
        <fullName evidence="1">Uncharacterized protein</fullName>
    </submittedName>
</protein>
<name>G4CMX3_9NEIS</name>
<comment type="caution">
    <text evidence="1">The sequence shown here is derived from an EMBL/GenBank/DDBJ whole genome shotgun (WGS) entry which is preliminary data.</text>
</comment>
<reference evidence="1 2" key="1">
    <citation type="submission" date="2011-06" db="EMBL/GenBank/DDBJ databases">
        <authorList>
            <person name="Muzny D."/>
            <person name="Qin X."/>
            <person name="Deng J."/>
            <person name="Jiang H."/>
            <person name="Liu Y."/>
            <person name="Qu J."/>
            <person name="Song X.-Z."/>
            <person name="Zhang L."/>
            <person name="Thornton R."/>
            <person name="Coyle M."/>
            <person name="Francisco L."/>
            <person name="Jackson L."/>
            <person name="Javaid M."/>
            <person name="Korchina V."/>
            <person name="Kovar C."/>
            <person name="Mata R."/>
            <person name="Mathew T."/>
            <person name="Ngo R."/>
            <person name="Nguyen L."/>
            <person name="Nguyen N."/>
            <person name="Okwuonu G."/>
            <person name="Ongeri F."/>
            <person name="Pham C."/>
            <person name="Simmons D."/>
            <person name="Wilczek-Boney K."/>
            <person name="Hale W."/>
            <person name="Jakkamsetti A."/>
            <person name="Pham P."/>
            <person name="Ruth R."/>
            <person name="San Lucas F."/>
            <person name="Warren J."/>
            <person name="Zhang J."/>
            <person name="Zhao Z."/>
            <person name="Zhou C."/>
            <person name="Zhu D."/>
            <person name="Lee S."/>
            <person name="Bess C."/>
            <person name="Blankenburg K."/>
            <person name="Forbes L."/>
            <person name="Fu Q."/>
            <person name="Gubbala S."/>
            <person name="Hirani K."/>
            <person name="Jayaseelan J.C."/>
            <person name="Lara F."/>
            <person name="Munidasa M."/>
            <person name="Palculict T."/>
            <person name="Patil S."/>
            <person name="Pu L.-L."/>
            <person name="Saada N."/>
            <person name="Tang L."/>
            <person name="Weissenberger G."/>
            <person name="Zhu Y."/>
            <person name="Hemphill L."/>
            <person name="Shang Y."/>
            <person name="Youmans B."/>
            <person name="Ayvaz T."/>
            <person name="Ross M."/>
            <person name="Santibanez J."/>
            <person name="Aqrawi P."/>
            <person name="Gross S."/>
            <person name="Joshi V."/>
            <person name="Fowler G."/>
            <person name="Nazareth L."/>
            <person name="Reid J."/>
            <person name="Worley K."/>
            <person name="Petrosino J."/>
            <person name="Highlander S."/>
            <person name="Gibbs R."/>
        </authorList>
    </citation>
    <scope>NUCLEOTIDE SEQUENCE [LARGE SCALE GENOMIC DNA]</scope>
    <source>
        <strain evidence="1 2">9715</strain>
    </source>
</reference>